<accession>A0A7I7M1K4</accession>
<feature type="transmembrane region" description="Helical" evidence="1">
    <location>
        <begin position="99"/>
        <end position="125"/>
    </location>
</feature>
<dbReference type="EMBL" id="AP022573">
    <property type="protein sequence ID" value="BBX65339.1"/>
    <property type="molecule type" value="Genomic_DNA"/>
</dbReference>
<dbReference type="PANTHER" id="PTHR30188">
    <property type="entry name" value="ABC TRANSPORTER PERMEASE PROTEIN-RELATED"/>
    <property type="match status" value="1"/>
</dbReference>
<organism evidence="2">
    <name type="scientific">Mycobacterium saskatchewanense</name>
    <dbReference type="NCBI Taxonomy" id="220927"/>
    <lineage>
        <taxon>Bacteria</taxon>
        <taxon>Bacillati</taxon>
        <taxon>Actinomycetota</taxon>
        <taxon>Actinomycetes</taxon>
        <taxon>Mycobacteriales</taxon>
        <taxon>Mycobacteriaceae</taxon>
        <taxon>Mycobacterium</taxon>
        <taxon>Mycobacterium simiae complex</taxon>
    </lineage>
</organism>
<dbReference type="InterPro" id="IPR030802">
    <property type="entry name" value="Permease_MalE"/>
</dbReference>
<feature type="transmembrane region" description="Helical" evidence="1">
    <location>
        <begin position="65"/>
        <end position="87"/>
    </location>
</feature>
<name>A0A7I7M1K4_9MYCO</name>
<dbReference type="AlphaFoldDB" id="A0A7I7M1K4"/>
<dbReference type="GO" id="GO:0005548">
    <property type="term" value="F:phospholipid transporter activity"/>
    <property type="evidence" value="ECO:0007669"/>
    <property type="project" value="TreeGrafter"/>
</dbReference>
<keyword evidence="1" id="KW-0472">Membrane</keyword>
<dbReference type="GO" id="GO:0043190">
    <property type="term" value="C:ATP-binding cassette (ABC) transporter complex"/>
    <property type="evidence" value="ECO:0007669"/>
    <property type="project" value="InterPro"/>
</dbReference>
<feature type="transmembrane region" description="Helical" evidence="1">
    <location>
        <begin position="247"/>
        <end position="270"/>
    </location>
</feature>
<evidence type="ECO:0000313" key="2">
    <source>
        <dbReference type="EMBL" id="BBX65339.1"/>
    </source>
</evidence>
<feature type="transmembrane region" description="Helical" evidence="1">
    <location>
        <begin position="165"/>
        <end position="187"/>
    </location>
</feature>
<protein>
    <submittedName>
        <fullName evidence="2">ABC transporter permease</fullName>
    </submittedName>
</protein>
<dbReference type="PANTHER" id="PTHR30188:SF4">
    <property type="entry name" value="PROTEIN TRIGALACTOSYLDIACYLGLYCEROL 1, CHLOROPLASTIC"/>
    <property type="match status" value="1"/>
</dbReference>
<reference evidence="2" key="1">
    <citation type="journal article" date="2019" name="Emerg. Microbes Infect.">
        <title>Comprehensive subspecies identification of 175 nontuberculous mycobacteria species based on 7547 genomic profiles.</title>
        <authorList>
            <person name="Matsumoto Y."/>
            <person name="Kinjo T."/>
            <person name="Motooka D."/>
            <person name="Nabeya D."/>
            <person name="Jung N."/>
            <person name="Uechi K."/>
            <person name="Horii T."/>
            <person name="Iida T."/>
            <person name="Fujita J."/>
            <person name="Nakamura S."/>
        </authorList>
    </citation>
    <scope>NUCLEOTIDE SEQUENCE [LARGE SCALE GENOMIC DNA]</scope>
    <source>
        <strain evidence="2">JCM 13016</strain>
    </source>
</reference>
<feature type="transmembrane region" description="Helical" evidence="1">
    <location>
        <begin position="207"/>
        <end position="227"/>
    </location>
</feature>
<dbReference type="KEGG" id="msak:MSAS_45130"/>
<gene>
    <name evidence="2" type="ORF">MSAS_45130</name>
</gene>
<sequence>MTATRSRVDLSSVATLTPVLAPAKLVQALGGFFAMSLDTLVALFRPPFAWREYILQSWFVARVSIVPSLALVLPWSVLIIFTLNTLLMDIGAADFSGAAASFAVVTSMAPVSNVMVIAGAGATAICADLGARVIREELDALRVMGINPIQTLVVPRVLAVTTVSFLLAGAVTVVALTVTFVFAVFVQHVSPGAFVDHLTLLIGVRNVVVSVFKTTIFGLTGGLIACYKGATVGGGPAGVGKAVNETVVFAFVAMFAINTTVDAITIPLMLV</sequence>
<keyword evidence="1" id="KW-0812">Transmembrane</keyword>
<evidence type="ECO:0000256" key="1">
    <source>
        <dbReference type="SAM" id="Phobius"/>
    </source>
</evidence>
<reference evidence="2" key="2">
    <citation type="submission" date="2020-02" db="EMBL/GenBank/DDBJ databases">
        <authorList>
            <person name="Matsumoto Y."/>
            <person name="Motooka D."/>
            <person name="Nakamura S."/>
        </authorList>
    </citation>
    <scope>NUCLEOTIDE SEQUENCE</scope>
    <source>
        <strain evidence="2">JCM 13016</strain>
    </source>
</reference>
<proteinExistence type="predicted"/>
<dbReference type="Pfam" id="PF02405">
    <property type="entry name" value="MlaE"/>
    <property type="match status" value="1"/>
</dbReference>
<keyword evidence="1" id="KW-1133">Transmembrane helix</keyword>